<feature type="region of interest" description="Disordered" evidence="1">
    <location>
        <begin position="134"/>
        <end position="157"/>
    </location>
</feature>
<reference evidence="3" key="2">
    <citation type="submission" date="2015-01" db="EMBL/GenBank/DDBJ databases">
        <title>Evolutionary Origins and Diversification of the Mycorrhizal Mutualists.</title>
        <authorList>
            <consortium name="DOE Joint Genome Institute"/>
            <consortium name="Mycorrhizal Genomics Consortium"/>
            <person name="Kohler A."/>
            <person name="Kuo A."/>
            <person name="Nagy L.G."/>
            <person name="Floudas D."/>
            <person name="Copeland A."/>
            <person name="Barry K.W."/>
            <person name="Cichocki N."/>
            <person name="Veneault-Fourrey C."/>
            <person name="LaButti K."/>
            <person name="Lindquist E.A."/>
            <person name="Lipzen A."/>
            <person name="Lundell T."/>
            <person name="Morin E."/>
            <person name="Murat C."/>
            <person name="Riley R."/>
            <person name="Ohm R."/>
            <person name="Sun H."/>
            <person name="Tunlid A."/>
            <person name="Henrissat B."/>
            <person name="Grigoriev I.V."/>
            <person name="Hibbett D.S."/>
            <person name="Martin F."/>
        </authorList>
    </citation>
    <scope>NUCLEOTIDE SEQUENCE [LARGE SCALE GENOMIC DNA]</scope>
    <source>
        <strain evidence="3">441</strain>
    </source>
</reference>
<keyword evidence="3" id="KW-1185">Reference proteome</keyword>
<evidence type="ECO:0000256" key="1">
    <source>
        <dbReference type="SAM" id="MobiDB-lite"/>
    </source>
</evidence>
<dbReference type="Proteomes" id="UP000054018">
    <property type="component" value="Unassembled WGS sequence"/>
</dbReference>
<sequence>MSLPTQPTFPGVTNTPVKAGPAVGSPYSLGLNISVISIVITALHHFPQQAVPLKSSPPLHSQQTRLIRQLPSLTNTAAAEFGRSPYCRHSPPRPVATYPCPRSRMTSNPYPRRPSALCAYITCLLTAPLESLTPATATPPQTAAKSPRIIGQRSTVP</sequence>
<dbReference type="AlphaFoldDB" id="A0A0C9YUS4"/>
<dbReference type="EMBL" id="KN834182">
    <property type="protein sequence ID" value="KIK11618.1"/>
    <property type="molecule type" value="Genomic_DNA"/>
</dbReference>
<name>A0A0C9YUS4_9AGAM</name>
<accession>A0A0C9YUS4</accession>
<organism evidence="2 3">
    <name type="scientific">Pisolithus microcarpus 441</name>
    <dbReference type="NCBI Taxonomy" id="765257"/>
    <lineage>
        <taxon>Eukaryota</taxon>
        <taxon>Fungi</taxon>
        <taxon>Dikarya</taxon>
        <taxon>Basidiomycota</taxon>
        <taxon>Agaricomycotina</taxon>
        <taxon>Agaricomycetes</taxon>
        <taxon>Agaricomycetidae</taxon>
        <taxon>Boletales</taxon>
        <taxon>Sclerodermatineae</taxon>
        <taxon>Pisolithaceae</taxon>
        <taxon>Pisolithus</taxon>
    </lineage>
</organism>
<proteinExistence type="predicted"/>
<protein>
    <submittedName>
        <fullName evidence="2">Uncharacterized protein</fullName>
    </submittedName>
</protein>
<evidence type="ECO:0000313" key="3">
    <source>
        <dbReference type="Proteomes" id="UP000054018"/>
    </source>
</evidence>
<reference evidence="2 3" key="1">
    <citation type="submission" date="2014-04" db="EMBL/GenBank/DDBJ databases">
        <authorList>
            <consortium name="DOE Joint Genome Institute"/>
            <person name="Kuo A."/>
            <person name="Kohler A."/>
            <person name="Costa M.D."/>
            <person name="Nagy L.G."/>
            <person name="Floudas D."/>
            <person name="Copeland A."/>
            <person name="Barry K.W."/>
            <person name="Cichocki N."/>
            <person name="Veneault-Fourrey C."/>
            <person name="LaButti K."/>
            <person name="Lindquist E.A."/>
            <person name="Lipzen A."/>
            <person name="Lundell T."/>
            <person name="Morin E."/>
            <person name="Murat C."/>
            <person name="Sun H."/>
            <person name="Tunlid A."/>
            <person name="Henrissat B."/>
            <person name="Grigoriev I.V."/>
            <person name="Hibbett D.S."/>
            <person name="Martin F."/>
            <person name="Nordberg H.P."/>
            <person name="Cantor M.N."/>
            <person name="Hua S.X."/>
        </authorList>
    </citation>
    <scope>NUCLEOTIDE SEQUENCE [LARGE SCALE GENOMIC DNA]</scope>
    <source>
        <strain evidence="2 3">441</strain>
    </source>
</reference>
<evidence type="ECO:0000313" key="2">
    <source>
        <dbReference type="EMBL" id="KIK11618.1"/>
    </source>
</evidence>
<dbReference type="HOGENOM" id="CLU_1678630_0_0_1"/>
<gene>
    <name evidence="2" type="ORF">PISMIDRAFT_19378</name>
</gene>
<feature type="compositionally biased region" description="Low complexity" evidence="1">
    <location>
        <begin position="134"/>
        <end position="144"/>
    </location>
</feature>